<organism evidence="1 2">
    <name type="scientific">Austropuccinia psidii MF-1</name>
    <dbReference type="NCBI Taxonomy" id="1389203"/>
    <lineage>
        <taxon>Eukaryota</taxon>
        <taxon>Fungi</taxon>
        <taxon>Dikarya</taxon>
        <taxon>Basidiomycota</taxon>
        <taxon>Pucciniomycotina</taxon>
        <taxon>Pucciniomycetes</taxon>
        <taxon>Pucciniales</taxon>
        <taxon>Sphaerophragmiaceae</taxon>
        <taxon>Austropuccinia</taxon>
    </lineage>
</organism>
<proteinExistence type="predicted"/>
<dbReference type="Proteomes" id="UP000765509">
    <property type="component" value="Unassembled WGS sequence"/>
</dbReference>
<accession>A0A9Q3F191</accession>
<dbReference type="AlphaFoldDB" id="A0A9Q3F191"/>
<name>A0A9Q3F191_9BASI</name>
<dbReference type="EMBL" id="AVOT02035353">
    <property type="protein sequence ID" value="MBW0529687.1"/>
    <property type="molecule type" value="Genomic_DNA"/>
</dbReference>
<protein>
    <submittedName>
        <fullName evidence="1">Uncharacterized protein</fullName>
    </submittedName>
</protein>
<keyword evidence="2" id="KW-1185">Reference proteome</keyword>
<reference evidence="1" key="1">
    <citation type="submission" date="2021-03" db="EMBL/GenBank/DDBJ databases">
        <title>Draft genome sequence of rust myrtle Austropuccinia psidii MF-1, a brazilian biotype.</title>
        <authorList>
            <person name="Quecine M.C."/>
            <person name="Pachon D.M.R."/>
            <person name="Bonatelli M.L."/>
            <person name="Correr F.H."/>
            <person name="Franceschini L.M."/>
            <person name="Leite T.F."/>
            <person name="Margarido G.R.A."/>
            <person name="Almeida C.A."/>
            <person name="Ferrarezi J.A."/>
            <person name="Labate C.A."/>
        </authorList>
    </citation>
    <scope>NUCLEOTIDE SEQUENCE</scope>
    <source>
        <strain evidence="1">MF-1</strain>
    </source>
</reference>
<gene>
    <name evidence="1" type="ORF">O181_069402</name>
</gene>
<comment type="caution">
    <text evidence="1">The sequence shown here is derived from an EMBL/GenBank/DDBJ whole genome shotgun (WGS) entry which is preliminary data.</text>
</comment>
<evidence type="ECO:0000313" key="1">
    <source>
        <dbReference type="EMBL" id="MBW0529687.1"/>
    </source>
</evidence>
<evidence type="ECO:0000313" key="2">
    <source>
        <dbReference type="Proteomes" id="UP000765509"/>
    </source>
</evidence>
<sequence length="125" mass="14277">MVTFSGPNSIFPNQGPNFEGGLPNSSVWQSMAAIRRPLKDPNHMAFQQLGWQFIQVYSKGQFSEVIHSFNQLSRHQVFQYSVDSSIGPYRRQSINLYVLGPIGPIHIPLLEFSHTAQISRWPDLY</sequence>